<accession>A0ABU9PE12</accession>
<gene>
    <name evidence="1" type="ORF">AAFL32_29915</name>
</gene>
<evidence type="ECO:0000313" key="1">
    <source>
        <dbReference type="EMBL" id="MEM0628077.1"/>
    </source>
</evidence>
<name>A0ABU9PE12_9ENTR</name>
<sequence length="137" mass="14481">MDNAGTSWKAAYLPVKSGEVIQYHGQIGSGTSGQVLAYIIQLDSEMKFVAPLATYTSPGLSSTGVMTGVATQDGFVYVRMRVTTPAATISKTTQLFSLPGNVHALRAQTDIAAANRTTLDVTSAPDTYTITGRVIYS</sequence>
<reference evidence="1 2" key="1">
    <citation type="submission" date="2024-04" db="EMBL/GenBank/DDBJ databases">
        <title>Draft genome assemblies of urinary isolates.</title>
        <authorList>
            <person name="Appleberry H."/>
            <person name="Kula A."/>
            <person name="Wolfe A.J."/>
            <person name="Putonti C."/>
        </authorList>
    </citation>
    <scope>NUCLEOTIDE SEQUENCE [LARGE SCALE GENOMIC DNA]</scope>
    <source>
        <strain evidence="1 2">UMB12529</strain>
    </source>
</reference>
<dbReference type="EMBL" id="JBCGEM010000114">
    <property type="protein sequence ID" value="MEM0628077.1"/>
    <property type="molecule type" value="Genomic_DNA"/>
</dbReference>
<evidence type="ECO:0000313" key="2">
    <source>
        <dbReference type="Proteomes" id="UP001458070"/>
    </source>
</evidence>
<feature type="non-terminal residue" evidence="1">
    <location>
        <position position="137"/>
    </location>
</feature>
<proteinExistence type="predicted"/>
<keyword evidence="2" id="KW-1185">Reference proteome</keyword>
<protein>
    <submittedName>
        <fullName evidence="1">Uncharacterized protein</fullName>
    </submittedName>
</protein>
<comment type="caution">
    <text evidence="1">The sequence shown here is derived from an EMBL/GenBank/DDBJ whole genome shotgun (WGS) entry which is preliminary data.</text>
</comment>
<dbReference type="Proteomes" id="UP001458070">
    <property type="component" value="Unassembled WGS sequence"/>
</dbReference>
<organism evidence="1 2">
    <name type="scientific">Klebsiella grimontii</name>
    <dbReference type="NCBI Taxonomy" id="2058152"/>
    <lineage>
        <taxon>Bacteria</taxon>
        <taxon>Pseudomonadati</taxon>
        <taxon>Pseudomonadota</taxon>
        <taxon>Gammaproteobacteria</taxon>
        <taxon>Enterobacterales</taxon>
        <taxon>Enterobacteriaceae</taxon>
        <taxon>Klebsiella/Raoultella group</taxon>
        <taxon>Klebsiella</taxon>
    </lineage>
</organism>
<dbReference type="RefSeq" id="WP_342706577.1">
    <property type="nucleotide sequence ID" value="NZ_JBCGEK010000111.1"/>
</dbReference>